<evidence type="ECO:0000313" key="2">
    <source>
        <dbReference type="EMBL" id="CAG6628715.1"/>
    </source>
</evidence>
<proteinExistence type="predicted"/>
<dbReference type="AlphaFoldDB" id="A0A8D8VPC1"/>
<accession>A0A8D8VPC1</accession>
<keyword evidence="1" id="KW-0812">Transmembrane</keyword>
<keyword evidence="1" id="KW-1133">Transmembrane helix</keyword>
<reference evidence="2" key="1">
    <citation type="submission" date="2021-05" db="EMBL/GenBank/DDBJ databases">
        <authorList>
            <person name="Alioto T."/>
            <person name="Alioto T."/>
            <person name="Gomez Garrido J."/>
        </authorList>
    </citation>
    <scope>NUCLEOTIDE SEQUENCE</scope>
</reference>
<name>A0A8D8VPC1_9HEMI</name>
<feature type="transmembrane region" description="Helical" evidence="1">
    <location>
        <begin position="34"/>
        <end position="63"/>
    </location>
</feature>
<sequence length="108" mass="12647">MSYTMCSVPVMTAYNGISAVISHFKQEFLLSLFNIIYCFYFLTYIMYLSICFSGTLGGVYIIFRIIRRTITCRDIVYRLFFISVLLHYSGDNNLSGYRLSSFLYFCFS</sequence>
<evidence type="ECO:0000256" key="1">
    <source>
        <dbReference type="SAM" id="Phobius"/>
    </source>
</evidence>
<keyword evidence="1" id="KW-0472">Membrane</keyword>
<organism evidence="2">
    <name type="scientific">Cacopsylla melanoneura</name>
    <dbReference type="NCBI Taxonomy" id="428564"/>
    <lineage>
        <taxon>Eukaryota</taxon>
        <taxon>Metazoa</taxon>
        <taxon>Ecdysozoa</taxon>
        <taxon>Arthropoda</taxon>
        <taxon>Hexapoda</taxon>
        <taxon>Insecta</taxon>
        <taxon>Pterygota</taxon>
        <taxon>Neoptera</taxon>
        <taxon>Paraneoptera</taxon>
        <taxon>Hemiptera</taxon>
        <taxon>Sternorrhyncha</taxon>
        <taxon>Psylloidea</taxon>
        <taxon>Psyllidae</taxon>
        <taxon>Psyllinae</taxon>
        <taxon>Cacopsylla</taxon>
    </lineage>
</organism>
<dbReference type="EMBL" id="HBUF01068664">
    <property type="protein sequence ID" value="CAG6628715.1"/>
    <property type="molecule type" value="Transcribed_RNA"/>
</dbReference>
<protein>
    <submittedName>
        <fullName evidence="2">Uncharacterized protein</fullName>
    </submittedName>
</protein>